<sequence length="241" mass="27167">MKTASLLLAGLSLAPAAIAQQPIMFSTESYPPFGYREPDGTYRGAGVDQIEIIMHGVETPFVMEIMPWARAIMLAETQPMHCVFAAARTPEREPRFKWVMPLFIDRNILIRHIGSKVDANTIEEARQYAVGTHRGDYTEALLRNSGFPRIDLSADFDTTLRKLLGDRIDMMPMSQGVYEKLKAEGTPIEQVMIFSEQRLGIACNKDVPDELISKMQANLDEMIRNGAQDAIFRRYGIDEPQ</sequence>
<feature type="domain" description="Solute-binding protein family 3/N-terminal" evidence="2">
    <location>
        <begin position="26"/>
        <end position="236"/>
    </location>
</feature>
<dbReference type="InterPro" id="IPR001638">
    <property type="entry name" value="Solute-binding_3/MltF_N"/>
</dbReference>
<evidence type="ECO:0000256" key="1">
    <source>
        <dbReference type="SAM" id="SignalP"/>
    </source>
</evidence>
<feature type="chain" id="PRO_5047103858" evidence="1">
    <location>
        <begin position="20"/>
        <end position="241"/>
    </location>
</feature>
<protein>
    <submittedName>
        <fullName evidence="3">Transporter substrate-binding domain-containing protein</fullName>
    </submittedName>
</protein>
<reference evidence="3 4" key="1">
    <citation type="submission" date="2024-05" db="EMBL/GenBank/DDBJ databases">
        <title>Neorhizobium sp. Rsf11, a plant growth promoting and heavy metal resistant PAH-degrader.</title>
        <authorList>
            <person name="Golubev S.N."/>
            <person name="Muratova A.Y."/>
            <person name="Markelova M.I."/>
        </authorList>
    </citation>
    <scope>NUCLEOTIDE SEQUENCE [LARGE SCALE GENOMIC DNA]</scope>
    <source>
        <strain evidence="3 4">Rsf11</strain>
    </source>
</reference>
<comment type="caution">
    <text evidence="3">The sequence shown here is derived from an EMBL/GenBank/DDBJ whole genome shotgun (WGS) entry which is preliminary data.</text>
</comment>
<name>A0ABV0LZY8_9HYPH</name>
<gene>
    <name evidence="3" type="ORF">ABK249_09485</name>
</gene>
<dbReference type="RefSeq" id="WP_348862703.1">
    <property type="nucleotide sequence ID" value="NZ_JBEAAL010000005.1"/>
</dbReference>
<proteinExistence type="predicted"/>
<accession>A0ABV0LZY8</accession>
<dbReference type="PANTHER" id="PTHR38834:SF3">
    <property type="entry name" value="SOLUTE-BINDING PROTEIN FAMILY 3_N-TERMINAL DOMAIN-CONTAINING PROTEIN"/>
    <property type="match status" value="1"/>
</dbReference>
<keyword evidence="4" id="KW-1185">Reference proteome</keyword>
<dbReference type="Gene3D" id="3.40.190.10">
    <property type="entry name" value="Periplasmic binding protein-like II"/>
    <property type="match status" value="2"/>
</dbReference>
<keyword evidence="1" id="KW-0732">Signal</keyword>
<feature type="signal peptide" evidence="1">
    <location>
        <begin position="1"/>
        <end position="19"/>
    </location>
</feature>
<dbReference type="Pfam" id="PF00497">
    <property type="entry name" value="SBP_bac_3"/>
    <property type="match status" value="1"/>
</dbReference>
<dbReference type="PANTHER" id="PTHR38834">
    <property type="entry name" value="PERIPLASMIC SUBSTRATE BINDING PROTEIN FAMILY 3"/>
    <property type="match status" value="1"/>
</dbReference>
<dbReference type="SUPFAM" id="SSF53850">
    <property type="entry name" value="Periplasmic binding protein-like II"/>
    <property type="match status" value="1"/>
</dbReference>
<evidence type="ECO:0000259" key="2">
    <source>
        <dbReference type="Pfam" id="PF00497"/>
    </source>
</evidence>
<organism evidence="3 4">
    <name type="scientific">Neorhizobium phenanthreniclasticum</name>
    <dbReference type="NCBI Taxonomy" id="3157917"/>
    <lineage>
        <taxon>Bacteria</taxon>
        <taxon>Pseudomonadati</taxon>
        <taxon>Pseudomonadota</taxon>
        <taxon>Alphaproteobacteria</taxon>
        <taxon>Hyphomicrobiales</taxon>
        <taxon>Rhizobiaceae</taxon>
        <taxon>Rhizobium/Agrobacterium group</taxon>
        <taxon>Neorhizobium</taxon>
    </lineage>
</organism>
<dbReference type="Proteomes" id="UP001496627">
    <property type="component" value="Unassembled WGS sequence"/>
</dbReference>
<evidence type="ECO:0000313" key="4">
    <source>
        <dbReference type="Proteomes" id="UP001496627"/>
    </source>
</evidence>
<evidence type="ECO:0000313" key="3">
    <source>
        <dbReference type="EMBL" id="MEQ1405162.1"/>
    </source>
</evidence>
<dbReference type="EMBL" id="JBEAAL010000005">
    <property type="protein sequence ID" value="MEQ1405162.1"/>
    <property type="molecule type" value="Genomic_DNA"/>
</dbReference>